<organism evidence="1 2">
    <name type="scientific">Smallanthus sonchifolius</name>
    <dbReference type="NCBI Taxonomy" id="185202"/>
    <lineage>
        <taxon>Eukaryota</taxon>
        <taxon>Viridiplantae</taxon>
        <taxon>Streptophyta</taxon>
        <taxon>Embryophyta</taxon>
        <taxon>Tracheophyta</taxon>
        <taxon>Spermatophyta</taxon>
        <taxon>Magnoliopsida</taxon>
        <taxon>eudicotyledons</taxon>
        <taxon>Gunneridae</taxon>
        <taxon>Pentapetalae</taxon>
        <taxon>asterids</taxon>
        <taxon>campanulids</taxon>
        <taxon>Asterales</taxon>
        <taxon>Asteraceae</taxon>
        <taxon>Asteroideae</taxon>
        <taxon>Heliantheae alliance</taxon>
        <taxon>Millerieae</taxon>
        <taxon>Smallanthus</taxon>
    </lineage>
</organism>
<keyword evidence="2" id="KW-1185">Reference proteome</keyword>
<evidence type="ECO:0000313" key="2">
    <source>
        <dbReference type="Proteomes" id="UP001056120"/>
    </source>
</evidence>
<protein>
    <submittedName>
        <fullName evidence="1">Uncharacterized protein</fullName>
    </submittedName>
</protein>
<name>A0ACB9FYT2_9ASTR</name>
<gene>
    <name evidence="1" type="ORF">L1987_46195</name>
</gene>
<comment type="caution">
    <text evidence="1">The sequence shown here is derived from an EMBL/GenBank/DDBJ whole genome shotgun (WGS) entry which is preliminary data.</text>
</comment>
<reference evidence="2" key="1">
    <citation type="journal article" date="2022" name="Mol. Ecol. Resour.">
        <title>The genomes of chicory, endive, great burdock and yacon provide insights into Asteraceae palaeo-polyploidization history and plant inulin production.</title>
        <authorList>
            <person name="Fan W."/>
            <person name="Wang S."/>
            <person name="Wang H."/>
            <person name="Wang A."/>
            <person name="Jiang F."/>
            <person name="Liu H."/>
            <person name="Zhao H."/>
            <person name="Xu D."/>
            <person name="Zhang Y."/>
        </authorList>
    </citation>
    <scope>NUCLEOTIDE SEQUENCE [LARGE SCALE GENOMIC DNA]</scope>
    <source>
        <strain evidence="2">cv. Yunnan</strain>
    </source>
</reference>
<proteinExistence type="predicted"/>
<dbReference type="Proteomes" id="UP001056120">
    <property type="component" value="Linkage Group LG15"/>
</dbReference>
<dbReference type="EMBL" id="CM042032">
    <property type="protein sequence ID" value="KAI3776414.1"/>
    <property type="molecule type" value="Genomic_DNA"/>
</dbReference>
<evidence type="ECO:0000313" key="1">
    <source>
        <dbReference type="EMBL" id="KAI3776414.1"/>
    </source>
</evidence>
<reference evidence="1 2" key="2">
    <citation type="journal article" date="2022" name="Mol. Ecol. Resour.">
        <title>The genomes of chicory, endive, great burdock and yacon provide insights into Asteraceae paleo-polyploidization history and plant inulin production.</title>
        <authorList>
            <person name="Fan W."/>
            <person name="Wang S."/>
            <person name="Wang H."/>
            <person name="Wang A."/>
            <person name="Jiang F."/>
            <person name="Liu H."/>
            <person name="Zhao H."/>
            <person name="Xu D."/>
            <person name="Zhang Y."/>
        </authorList>
    </citation>
    <scope>NUCLEOTIDE SEQUENCE [LARGE SCALE GENOMIC DNA]</scope>
    <source>
        <strain evidence="2">cv. Yunnan</strain>
        <tissue evidence="1">Leaves</tissue>
    </source>
</reference>
<sequence>MRSGRYFEVHSIRCLDLRVEVVALGWCRLCRQATRLEEARLWWWHQSVVADGELVTIEEVKWRRSDEDDFGEE</sequence>
<accession>A0ACB9FYT2</accession>